<dbReference type="SUPFAM" id="SSF49785">
    <property type="entry name" value="Galactose-binding domain-like"/>
    <property type="match status" value="2"/>
</dbReference>
<evidence type="ECO:0000256" key="1">
    <source>
        <dbReference type="ARBA" id="ARBA00022729"/>
    </source>
</evidence>
<evidence type="ECO:0000256" key="4">
    <source>
        <dbReference type="SAM" id="SignalP"/>
    </source>
</evidence>
<protein>
    <submittedName>
        <fullName evidence="6">Cellulosome enzyme</fullName>
    </submittedName>
</protein>
<dbReference type="SUPFAM" id="SSF51445">
    <property type="entry name" value="(Trans)glycosidases"/>
    <property type="match status" value="1"/>
</dbReference>
<evidence type="ECO:0000256" key="3">
    <source>
        <dbReference type="SAM" id="MobiDB-lite"/>
    </source>
</evidence>
<reference evidence="6 7" key="1">
    <citation type="submission" date="2019-10" db="EMBL/GenBank/DDBJ databases">
        <title>Nonomuraea sp. nov., isolated from Phyllanthus amarus.</title>
        <authorList>
            <person name="Klykleung N."/>
            <person name="Tanasupawat S."/>
        </authorList>
    </citation>
    <scope>NUCLEOTIDE SEQUENCE [LARGE SCALE GENOMIC DNA]</scope>
    <source>
        <strain evidence="6 7">CR1-09</strain>
    </source>
</reference>
<feature type="domain" description="CBM6" evidence="5">
    <location>
        <begin position="798"/>
        <end position="945"/>
    </location>
</feature>
<feature type="chain" id="PRO_5024341128" evidence="4">
    <location>
        <begin position="37"/>
        <end position="1228"/>
    </location>
</feature>
<feature type="signal peptide" evidence="4">
    <location>
        <begin position="1"/>
        <end position="36"/>
    </location>
</feature>
<dbReference type="SUPFAM" id="SSF49899">
    <property type="entry name" value="Concanavalin A-like lectins/glucanases"/>
    <property type="match status" value="1"/>
</dbReference>
<dbReference type="Gene3D" id="2.60.120.200">
    <property type="match status" value="1"/>
</dbReference>
<dbReference type="InterPro" id="IPR011081">
    <property type="entry name" value="Big_4"/>
</dbReference>
<evidence type="ECO:0000313" key="7">
    <source>
        <dbReference type="Proteomes" id="UP000313066"/>
    </source>
</evidence>
<keyword evidence="7" id="KW-1185">Reference proteome</keyword>
<evidence type="ECO:0000313" key="6">
    <source>
        <dbReference type="EMBL" id="KAB8187693.1"/>
    </source>
</evidence>
<sequence length="1228" mass="130402">MAVPLSGRARRLAPHTVLASALAMTAIPLAALPALASSTQSADAPALVLHYDFEGDLSSGVIEDLSPSGLDGALANPGSAKTAAGPDGTQALSLPGGPTGSATAPYVTIPNGLFRDRHAMTISTWLKWAGGADFQWVYNLGKDAATATFVTPSYAGDATTRSSIKPVNGSAEVGVPGAQKLPTGQWVNLVTTIDGRTLTYYVNGVAIGSTTAQIDLAAVMHSDRNSTSGFLGKAFWGGHPFLAGDLDDFRVYDAAMNAEQVAELAGDRKAALTKVEQTSFEITTYPGTAPALPATVNAQFSDGIRRGVPVTWEAVDPAGYAKPGQFTVKGTAYGTTVEATVKVVANDLTIDLGTETGAFHGGASGTLYGVNGEGVPTSNLLEGMRLRTVATKAQDGPQHPGADALEVVKPLADSTGGDVYIYMTDIYRGFPYQWPGDTPEARLDDFKAKIAKQVDQVLKLDPKYQDHIVFVPFNEPEGNMFGTGTWSYNKINWLSDPQYYFKAWDEVNALIKGKMPKARIAGPNTSVLYDQVQGFLRHAVQAGTVPEVMTWHELGDPARIRTNVAKYRQWEQAIFTGTPYEGRQLPINLDEYAFNYHTSVPGQMVQWASAIEESKVDADIAYWNIDGNLSDSAVQANRGNGQWWLLHAYGQMTGDTVKVTPPRPNVSYTLQGVATLDKAKAQARALFGGASGLVGIHFDNVDTALFGRTGFGGTGFGGTGFGGTVHALIQEIPWTGQIGDSPQPRVVAELNQKVTDGSVTFEFGSALPALKESSAYQIILTPGEGGASGTPATTLWQATYEAEDAGHTGAGYSRNGPEGTPSDVGKFYTSGGYDVGGLRTGSDVTLNFPVSVPQDGTYDLSVFANSLNTYGAVQEQGPTNVFLRVDGKDERELHLPLGYKWVVWDHTDTKVTLSKGDHTITLAARSLDGTRATKGDALVDKIDLTLANPAASQAVYEAEYATLDGASTDYSEKKVSGSGVADLRKGQSATFWVYSPGDGESTLRVDLRGGGKGTLTVNGQDIAEPSGSSKVKAFLSGGVNKITYVARTGRVRLDRLRVEKTEGALTPAWYEAESAHVAGAAKVAAYPLASDGKAVTDIGGAPGNANTLTFDVAAPRNGTYALTVRYSNPEQSPASHYNPDPLARHAEISVNGATPRRAWFPHSFHADNFWELTIPVQLKKGANTVAFASRELPNFDGDTYISETFPDILLRSKYAPIIDKIAVTPIAK</sequence>
<proteinExistence type="predicted"/>
<dbReference type="Gene3D" id="2.60.120.260">
    <property type="entry name" value="Galactose-binding domain-like"/>
    <property type="match status" value="3"/>
</dbReference>
<dbReference type="Pfam" id="PF07532">
    <property type="entry name" value="Big_4"/>
    <property type="match status" value="1"/>
</dbReference>
<dbReference type="GO" id="GO:0030246">
    <property type="term" value="F:carbohydrate binding"/>
    <property type="evidence" value="ECO:0007669"/>
    <property type="project" value="InterPro"/>
</dbReference>
<dbReference type="InterPro" id="IPR017853">
    <property type="entry name" value="GH"/>
</dbReference>
<dbReference type="CDD" id="cd04081">
    <property type="entry name" value="CBM35_galactosidase-like"/>
    <property type="match status" value="1"/>
</dbReference>
<evidence type="ECO:0000256" key="2">
    <source>
        <dbReference type="ARBA" id="ARBA00023157"/>
    </source>
</evidence>
<dbReference type="SMART" id="SM00560">
    <property type="entry name" value="LamGL"/>
    <property type="match status" value="1"/>
</dbReference>
<feature type="region of interest" description="Disordered" evidence="3">
    <location>
        <begin position="73"/>
        <end position="97"/>
    </location>
</feature>
<dbReference type="InterPro" id="IPR013320">
    <property type="entry name" value="ConA-like_dom_sf"/>
</dbReference>
<dbReference type="InterPro" id="IPR005084">
    <property type="entry name" value="CBM6"/>
</dbReference>
<accession>A0A5N6C5T8</accession>
<dbReference type="Proteomes" id="UP000313066">
    <property type="component" value="Unassembled WGS sequence"/>
</dbReference>
<name>A0A5N6C5T8_9ACTN</name>
<organism evidence="6 7">
    <name type="scientific">Microbispora catharanthi</name>
    <dbReference type="NCBI Taxonomy" id="1712871"/>
    <lineage>
        <taxon>Bacteria</taxon>
        <taxon>Bacillati</taxon>
        <taxon>Actinomycetota</taxon>
        <taxon>Actinomycetes</taxon>
        <taxon>Streptosporangiales</taxon>
        <taxon>Streptosporangiaceae</taxon>
        <taxon>Microbispora</taxon>
    </lineage>
</organism>
<dbReference type="InterPro" id="IPR008979">
    <property type="entry name" value="Galactose-bd-like_sf"/>
</dbReference>
<dbReference type="PROSITE" id="PS51175">
    <property type="entry name" value="CBM6"/>
    <property type="match status" value="1"/>
</dbReference>
<dbReference type="Pfam" id="PF13385">
    <property type="entry name" value="Laminin_G_3"/>
    <property type="match status" value="1"/>
</dbReference>
<dbReference type="InterPro" id="IPR006558">
    <property type="entry name" value="LamG-like"/>
</dbReference>
<comment type="caution">
    <text evidence="6">The sequence shown here is derived from an EMBL/GenBank/DDBJ whole genome shotgun (WGS) entry which is preliminary data.</text>
</comment>
<keyword evidence="1 4" id="KW-0732">Signal</keyword>
<dbReference type="Gene3D" id="3.20.20.80">
    <property type="entry name" value="Glycosidases"/>
    <property type="match status" value="1"/>
</dbReference>
<dbReference type="AlphaFoldDB" id="A0A5N6C5T8"/>
<dbReference type="EMBL" id="VDMA02000001">
    <property type="protein sequence ID" value="KAB8187693.1"/>
    <property type="molecule type" value="Genomic_DNA"/>
</dbReference>
<evidence type="ECO:0000259" key="5">
    <source>
        <dbReference type="PROSITE" id="PS51175"/>
    </source>
</evidence>
<keyword evidence="2" id="KW-1015">Disulfide bond</keyword>
<gene>
    <name evidence="6" type="ORF">FH610_000510</name>
</gene>
<dbReference type="RefSeq" id="WP_139572140.1">
    <property type="nucleotide sequence ID" value="NZ_VDMA02000001.1"/>
</dbReference>